<dbReference type="Pfam" id="PF21530">
    <property type="entry name" value="Pif1_2B_dom"/>
    <property type="match status" value="1"/>
</dbReference>
<name>A0A1V9XNX6_9ACAR</name>
<comment type="similarity">
    <text evidence="13">Belongs to the helicase family. PIF1 subfamily.</text>
</comment>
<evidence type="ECO:0000256" key="10">
    <source>
        <dbReference type="ARBA" id="ARBA00023235"/>
    </source>
</evidence>
<keyword evidence="2 13" id="KW-0227">DNA damage</keyword>
<comment type="subcellular location">
    <subcellularLocation>
        <location evidence="13">Nucleus</location>
    </subcellularLocation>
    <subcellularLocation>
        <location evidence="13">Mitochondrion</location>
    </subcellularLocation>
</comment>
<dbReference type="GO" id="GO:0005634">
    <property type="term" value="C:nucleus"/>
    <property type="evidence" value="ECO:0007669"/>
    <property type="project" value="UniProtKB-SubCell"/>
</dbReference>
<dbReference type="SUPFAM" id="SSF52540">
    <property type="entry name" value="P-loop containing nucleoside triphosphate hydrolases"/>
    <property type="match status" value="2"/>
</dbReference>
<keyword evidence="9 13" id="KW-0234">DNA repair</keyword>
<comment type="catalytic activity">
    <reaction evidence="13">
        <text>ATP + H2O = ADP + phosphate + H(+)</text>
        <dbReference type="Rhea" id="RHEA:13065"/>
        <dbReference type="ChEBI" id="CHEBI:15377"/>
        <dbReference type="ChEBI" id="CHEBI:15378"/>
        <dbReference type="ChEBI" id="CHEBI:30616"/>
        <dbReference type="ChEBI" id="CHEBI:43474"/>
        <dbReference type="ChEBI" id="CHEBI:456216"/>
        <dbReference type="EC" id="5.6.2.3"/>
    </reaction>
</comment>
<dbReference type="FunFam" id="3.40.50.300:FF:003367">
    <property type="entry name" value="ATP-dependent DNA helicase PIF1"/>
    <property type="match status" value="1"/>
</dbReference>
<dbReference type="Pfam" id="PF05970">
    <property type="entry name" value="PIF1"/>
    <property type="match status" value="1"/>
</dbReference>
<comment type="cofactor">
    <cofactor evidence="13">
        <name>Mg(2+)</name>
        <dbReference type="ChEBI" id="CHEBI:18420"/>
    </cofactor>
</comment>
<dbReference type="FunFam" id="3.40.50.300:FF:000805">
    <property type="entry name" value="ATP-dependent DNA helicase PIF1"/>
    <property type="match status" value="1"/>
</dbReference>
<keyword evidence="16" id="KW-1185">Reference proteome</keyword>
<dbReference type="FunCoup" id="A0A1V9XNX6">
    <property type="interactions" value="458"/>
</dbReference>
<evidence type="ECO:0000256" key="12">
    <source>
        <dbReference type="ARBA" id="ARBA00065873"/>
    </source>
</evidence>
<dbReference type="InterPro" id="IPR049163">
    <property type="entry name" value="Pif1-like_2B_dom"/>
</dbReference>
<dbReference type="CDD" id="cd18037">
    <property type="entry name" value="DEXSc_Pif1_like"/>
    <property type="match status" value="1"/>
</dbReference>
<evidence type="ECO:0000256" key="6">
    <source>
        <dbReference type="ARBA" id="ARBA00023125"/>
    </source>
</evidence>
<evidence type="ECO:0000259" key="14">
    <source>
        <dbReference type="SMART" id="SM00382"/>
    </source>
</evidence>
<keyword evidence="1 13" id="KW-0547">Nucleotide-binding</keyword>
<keyword evidence="4 13" id="KW-0347">Helicase</keyword>
<keyword evidence="6 13" id="KW-0238">DNA-binding</keyword>
<evidence type="ECO:0000256" key="1">
    <source>
        <dbReference type="ARBA" id="ARBA00022741"/>
    </source>
</evidence>
<comment type="function">
    <text evidence="13">DNA-dependent ATPase and 5'-3' DNA helicase required for the maintenance of both mitochondrial and nuclear genome stability.</text>
</comment>
<evidence type="ECO:0000313" key="15">
    <source>
        <dbReference type="EMBL" id="OQR75204.1"/>
    </source>
</evidence>
<comment type="caution">
    <text evidence="13">Lacks conserved residue(s) required for the propagation of feature annotation.</text>
</comment>
<evidence type="ECO:0000256" key="7">
    <source>
        <dbReference type="ARBA" id="ARBA00023128"/>
    </source>
</evidence>
<evidence type="ECO:0000256" key="11">
    <source>
        <dbReference type="ARBA" id="ARBA00023242"/>
    </source>
</evidence>
<comment type="subunit">
    <text evidence="12">Monomer. Interacts with telomerase.</text>
</comment>
<keyword evidence="5 13" id="KW-0067">ATP-binding</keyword>
<feature type="domain" description="AAA+ ATPase" evidence="14">
    <location>
        <begin position="208"/>
        <end position="352"/>
    </location>
</feature>
<evidence type="ECO:0000256" key="13">
    <source>
        <dbReference type="HAMAP-Rule" id="MF_03176"/>
    </source>
</evidence>
<evidence type="ECO:0000313" key="16">
    <source>
        <dbReference type="Proteomes" id="UP000192247"/>
    </source>
</evidence>
<sequence length="607" mass="66161">MALRIEASPISGTCTIEKLHANGSAASRQSYREAIATILRNSHRDVMVRIEAQKMVKPLVFRASADNVIIHRRFVSEGKMTLAFKQEQVRVMFANCAASSLTTFVKLLTIKSTVVTPDRPKAGLRERLLQQNQGLDEISPLFVTRDGGLIRKGTVSPLKTPTSKRLKTVTVTGTENNASLVPPVRRMLASMPISLSKEQREVLASVKTGTSVFFTGSAGTGKTFLLKRIVTILPPNSTFVTATTGIAATHIGGSTVHAFAGIGLGEASVSCLAEKVRKSAAMANWRRCQHLIIDEISLLDGAYFEKLEAVARSVLNSDKPFGGIQVILSGDFLQLPPVSKTGQKKFVFQTKCWDEVIGRIYELKEVHRQKDHQFVSILQEIRWGRCSDTSSKVLTDTVLNTVDGDGILATKLSTHNIDVDAVNQEFFRRLSGEVKIFKATDSVEGMKVFLDNHLPVQSVIRLKVGTQVMLVKNTKVAQGLANGSRGVVVGFDKSGLPIVKFKKGLTTAVGPEKWTIKGAGGASFSRNQIPLKLAWAMSIHKSQGLTLDAVEISLAKVFECGQAYVALSRASTLQGLKVLDFSASAVRADPRVIEFYKRIKYAPTVPL</sequence>
<dbReference type="Gene3D" id="3.40.50.300">
    <property type="entry name" value="P-loop containing nucleotide triphosphate hydrolases"/>
    <property type="match status" value="2"/>
</dbReference>
<dbReference type="InterPro" id="IPR027417">
    <property type="entry name" value="P-loop_NTPase"/>
</dbReference>
<dbReference type="InterPro" id="IPR051055">
    <property type="entry name" value="PIF1_helicase"/>
</dbReference>
<keyword evidence="3 13" id="KW-0378">Hydrolase</keyword>
<dbReference type="EMBL" id="MNPL01006671">
    <property type="protein sequence ID" value="OQR75204.1"/>
    <property type="molecule type" value="Genomic_DNA"/>
</dbReference>
<keyword evidence="8 13" id="KW-0233">DNA recombination</keyword>
<dbReference type="GO" id="GO:0006281">
    <property type="term" value="P:DNA repair"/>
    <property type="evidence" value="ECO:0007669"/>
    <property type="project" value="UniProtKB-UniRule"/>
</dbReference>
<keyword evidence="10 13" id="KW-0413">Isomerase</keyword>
<dbReference type="GO" id="GO:0016887">
    <property type="term" value="F:ATP hydrolysis activity"/>
    <property type="evidence" value="ECO:0007669"/>
    <property type="project" value="RHEA"/>
</dbReference>
<evidence type="ECO:0000256" key="4">
    <source>
        <dbReference type="ARBA" id="ARBA00022806"/>
    </source>
</evidence>
<dbReference type="GO" id="GO:0006310">
    <property type="term" value="P:DNA recombination"/>
    <property type="evidence" value="ECO:0007669"/>
    <property type="project" value="UniProtKB-UniRule"/>
</dbReference>
<gene>
    <name evidence="13" type="primary">PIF1</name>
    <name evidence="15" type="ORF">BIW11_08580</name>
</gene>
<reference evidence="15 16" key="1">
    <citation type="journal article" date="2017" name="Gigascience">
        <title>Draft genome of the honey bee ectoparasitic mite, Tropilaelaps mercedesae, is shaped by the parasitic life history.</title>
        <authorList>
            <person name="Dong X."/>
            <person name="Armstrong S.D."/>
            <person name="Xia D."/>
            <person name="Makepeace B.L."/>
            <person name="Darby A.C."/>
            <person name="Kadowaki T."/>
        </authorList>
    </citation>
    <scope>NUCLEOTIDE SEQUENCE [LARGE SCALE GENOMIC DNA]</scope>
    <source>
        <strain evidence="15">Wuxi-XJTLU</strain>
    </source>
</reference>
<dbReference type="GO" id="GO:0043139">
    <property type="term" value="F:5'-3' DNA helicase activity"/>
    <property type="evidence" value="ECO:0007669"/>
    <property type="project" value="UniProtKB-UniRule"/>
</dbReference>
<dbReference type="CDD" id="cd18809">
    <property type="entry name" value="SF1_C_RecD"/>
    <property type="match status" value="1"/>
</dbReference>
<organism evidence="15 16">
    <name type="scientific">Tropilaelaps mercedesae</name>
    <dbReference type="NCBI Taxonomy" id="418985"/>
    <lineage>
        <taxon>Eukaryota</taxon>
        <taxon>Metazoa</taxon>
        <taxon>Ecdysozoa</taxon>
        <taxon>Arthropoda</taxon>
        <taxon>Chelicerata</taxon>
        <taxon>Arachnida</taxon>
        <taxon>Acari</taxon>
        <taxon>Parasitiformes</taxon>
        <taxon>Mesostigmata</taxon>
        <taxon>Gamasina</taxon>
        <taxon>Dermanyssoidea</taxon>
        <taxon>Laelapidae</taxon>
        <taxon>Tropilaelaps</taxon>
    </lineage>
</organism>
<dbReference type="PANTHER" id="PTHR47642:SF7">
    <property type="entry name" value="ATP-DEPENDENT DNA HELICASE PIF1"/>
    <property type="match status" value="1"/>
</dbReference>
<evidence type="ECO:0000256" key="3">
    <source>
        <dbReference type="ARBA" id="ARBA00022801"/>
    </source>
</evidence>
<dbReference type="GO" id="GO:0005739">
    <property type="term" value="C:mitochondrion"/>
    <property type="evidence" value="ECO:0007669"/>
    <property type="project" value="UniProtKB-SubCell"/>
</dbReference>
<dbReference type="InterPro" id="IPR057437">
    <property type="entry name" value="PIF1/LRR1_PH"/>
</dbReference>
<dbReference type="Proteomes" id="UP000192247">
    <property type="component" value="Unassembled WGS sequence"/>
</dbReference>
<dbReference type="GO" id="GO:0003677">
    <property type="term" value="F:DNA binding"/>
    <property type="evidence" value="ECO:0007669"/>
    <property type="project" value="UniProtKB-KW"/>
</dbReference>
<dbReference type="SMART" id="SM00382">
    <property type="entry name" value="AAA"/>
    <property type="match status" value="1"/>
</dbReference>
<dbReference type="EC" id="5.6.2.3" evidence="13"/>
<dbReference type="GO" id="GO:0005524">
    <property type="term" value="F:ATP binding"/>
    <property type="evidence" value="ECO:0007669"/>
    <property type="project" value="UniProtKB-UniRule"/>
</dbReference>
<evidence type="ECO:0000256" key="8">
    <source>
        <dbReference type="ARBA" id="ARBA00023172"/>
    </source>
</evidence>
<dbReference type="InterPro" id="IPR003593">
    <property type="entry name" value="AAA+_ATPase"/>
</dbReference>
<protein>
    <recommendedName>
        <fullName evidence="13">ATP-dependent DNA helicase PIF1</fullName>
        <ecNumber evidence="13">5.6.2.3</ecNumber>
    </recommendedName>
    <alternativeName>
        <fullName evidence="13">DNA 5'-3' helicase PIF1</fullName>
    </alternativeName>
    <alternativeName>
        <fullName evidence="13">DNA repair and recombination helicase PIF1</fullName>
    </alternativeName>
</protein>
<dbReference type="InterPro" id="IPR010285">
    <property type="entry name" value="DNA_helicase_pif1-like_DEAD"/>
</dbReference>
<evidence type="ECO:0000256" key="2">
    <source>
        <dbReference type="ARBA" id="ARBA00022763"/>
    </source>
</evidence>
<keyword evidence="11 13" id="KW-0539">Nucleus</keyword>
<evidence type="ECO:0000256" key="5">
    <source>
        <dbReference type="ARBA" id="ARBA00022840"/>
    </source>
</evidence>
<comment type="caution">
    <text evidence="15">The sequence shown here is derived from an EMBL/GenBank/DDBJ whole genome shotgun (WGS) entry which is preliminary data.</text>
</comment>
<dbReference type="InParanoid" id="A0A1V9XNX6"/>
<dbReference type="PANTHER" id="PTHR47642">
    <property type="entry name" value="ATP-DEPENDENT DNA HELICASE"/>
    <property type="match status" value="1"/>
</dbReference>
<accession>A0A1V9XNX6</accession>
<dbReference type="STRING" id="418985.A0A1V9XNX6"/>
<dbReference type="HAMAP" id="MF_03176">
    <property type="entry name" value="PIF1"/>
    <property type="match status" value="1"/>
</dbReference>
<keyword evidence="7 13" id="KW-0496">Mitochondrion</keyword>
<dbReference type="AlphaFoldDB" id="A0A1V9XNX6"/>
<proteinExistence type="inferred from homology"/>
<evidence type="ECO:0000256" key="9">
    <source>
        <dbReference type="ARBA" id="ARBA00023204"/>
    </source>
</evidence>
<dbReference type="Pfam" id="PF25344">
    <property type="entry name" value="PH_LRR1"/>
    <property type="match status" value="1"/>
</dbReference>
<dbReference type="OrthoDB" id="6415621at2759"/>
<dbReference type="InterPro" id="IPR048293">
    <property type="entry name" value="PIF1_RRM3_pfh1"/>
</dbReference>
<dbReference type="GO" id="GO:0000723">
    <property type="term" value="P:telomere maintenance"/>
    <property type="evidence" value="ECO:0007669"/>
    <property type="project" value="InterPro"/>
</dbReference>